<keyword evidence="1" id="KW-0732">Signal</keyword>
<dbReference type="SUPFAM" id="SSF52833">
    <property type="entry name" value="Thioredoxin-like"/>
    <property type="match status" value="1"/>
</dbReference>
<sequence>MKKRVIVSLCLCLALFAGCSSKTYPKVELDPGKGEVKSITLDDAIEKKNNNENFLLIITQTYCGFCMDFFSESDAYTKEKGITLWCITLDKENRSTEQNLSLVHDNFGDFSTTPSLYFVGEGETQSTLLSSEESVTLESYQEWLKEIQVITE</sequence>
<reference evidence="2" key="2">
    <citation type="submission" date="2023-06" db="EMBL/GenBank/DDBJ databases">
        <authorList>
            <person name="Zeman M."/>
            <person name="Kubasova T."/>
            <person name="Jahodarova E."/>
            <person name="Nykrynova M."/>
            <person name="Rychlik I."/>
        </authorList>
    </citation>
    <scope>NUCLEOTIDE SEQUENCE</scope>
    <source>
        <strain evidence="2">ET39</strain>
    </source>
</reference>
<dbReference type="EMBL" id="JAUDCG010000041">
    <property type="protein sequence ID" value="MDM8157735.1"/>
    <property type="molecule type" value="Genomic_DNA"/>
</dbReference>
<accession>A0ABT7UFM6</accession>
<dbReference type="Gene3D" id="3.40.30.10">
    <property type="entry name" value="Glutaredoxin"/>
    <property type="match status" value="1"/>
</dbReference>
<dbReference type="RefSeq" id="WP_289608180.1">
    <property type="nucleotide sequence ID" value="NZ_JAUDCG010000041.1"/>
</dbReference>
<reference evidence="2" key="1">
    <citation type="submission" date="2023-06" db="EMBL/GenBank/DDBJ databases">
        <title>Identification and characterization of horizontal gene transfer across gut microbiota members of farm animals based on homology search.</title>
        <authorList>
            <person name="Schwarzerova J."/>
            <person name="Nykrynova M."/>
            <person name="Jureckova K."/>
            <person name="Cejkova D."/>
            <person name="Rychlik I."/>
        </authorList>
    </citation>
    <scope>NUCLEOTIDE SEQUENCE</scope>
    <source>
        <strain evidence="2">ET39</strain>
    </source>
</reference>
<dbReference type="PROSITE" id="PS51257">
    <property type="entry name" value="PROKAR_LIPOPROTEIN"/>
    <property type="match status" value="1"/>
</dbReference>
<evidence type="ECO:0000313" key="2">
    <source>
        <dbReference type="EMBL" id="MDM8157735.1"/>
    </source>
</evidence>
<dbReference type="Proteomes" id="UP001529340">
    <property type="component" value="Unassembled WGS sequence"/>
</dbReference>
<feature type="chain" id="PRO_5046902739" description="Thioredoxin" evidence="1">
    <location>
        <begin position="23"/>
        <end position="152"/>
    </location>
</feature>
<feature type="signal peptide" evidence="1">
    <location>
        <begin position="1"/>
        <end position="22"/>
    </location>
</feature>
<proteinExistence type="predicted"/>
<keyword evidence="3" id="KW-1185">Reference proteome</keyword>
<evidence type="ECO:0008006" key="4">
    <source>
        <dbReference type="Google" id="ProtNLM"/>
    </source>
</evidence>
<protein>
    <recommendedName>
        <fullName evidence="4">Thioredoxin</fullName>
    </recommendedName>
</protein>
<evidence type="ECO:0000256" key="1">
    <source>
        <dbReference type="SAM" id="SignalP"/>
    </source>
</evidence>
<dbReference type="InterPro" id="IPR036249">
    <property type="entry name" value="Thioredoxin-like_sf"/>
</dbReference>
<organism evidence="2 3">
    <name type="scientific">Amedibacillus dolichus</name>
    <dbReference type="NCBI Taxonomy" id="31971"/>
    <lineage>
        <taxon>Bacteria</taxon>
        <taxon>Bacillati</taxon>
        <taxon>Bacillota</taxon>
        <taxon>Erysipelotrichia</taxon>
        <taxon>Erysipelotrichales</taxon>
        <taxon>Erysipelotrichaceae</taxon>
        <taxon>Amedibacillus</taxon>
    </lineage>
</organism>
<gene>
    <name evidence="2" type="ORF">QUV96_08800</name>
</gene>
<evidence type="ECO:0000313" key="3">
    <source>
        <dbReference type="Proteomes" id="UP001529340"/>
    </source>
</evidence>
<name>A0ABT7UFM6_9FIRM</name>
<comment type="caution">
    <text evidence="2">The sequence shown here is derived from an EMBL/GenBank/DDBJ whole genome shotgun (WGS) entry which is preliminary data.</text>
</comment>